<dbReference type="Proteomes" id="UP000703661">
    <property type="component" value="Unassembled WGS sequence"/>
</dbReference>
<protein>
    <submittedName>
        <fullName evidence="2">Uncharacterized protein</fullName>
    </submittedName>
</protein>
<dbReference type="AlphaFoldDB" id="A0A9P6MMP1"/>
<name>A0A9P6MMP1_9FUNG</name>
<sequence length="264" mass="28622">MAIPKQWIDEDNVTKSQEIETAASMNTVDSSSLELKSADDSMVFGDASGNDPSDPAVDRPTSVPALASRGALDNGMSLPSSQDSCLDMTPHRLNEQIACSISADGAAKSAPNNLSDARKDATDVVRFSTEEIGVIDSSFSHVPAAMNGMKEQESTQSLKLKIENNRENGSPRTSGEMALPDSSDIIKPERNAYKIVPISEGDERKIDHELQLRIDYWRKALADAPVLLGLPTDRPRATQQSAAYSHLPIRFDAQLTQLLKNLGQ</sequence>
<organism evidence="2 3">
    <name type="scientific">Entomortierella chlamydospora</name>
    <dbReference type="NCBI Taxonomy" id="101097"/>
    <lineage>
        <taxon>Eukaryota</taxon>
        <taxon>Fungi</taxon>
        <taxon>Fungi incertae sedis</taxon>
        <taxon>Mucoromycota</taxon>
        <taxon>Mortierellomycotina</taxon>
        <taxon>Mortierellomycetes</taxon>
        <taxon>Mortierellales</taxon>
        <taxon>Mortierellaceae</taxon>
        <taxon>Entomortierella</taxon>
    </lineage>
</organism>
<dbReference type="SUPFAM" id="SSF52777">
    <property type="entry name" value="CoA-dependent acyltransferases"/>
    <property type="match status" value="1"/>
</dbReference>
<accession>A0A9P6MMP1</accession>
<keyword evidence="3" id="KW-1185">Reference proteome</keyword>
<feature type="non-terminal residue" evidence="2">
    <location>
        <position position="1"/>
    </location>
</feature>
<evidence type="ECO:0000313" key="3">
    <source>
        <dbReference type="Proteomes" id="UP000703661"/>
    </source>
</evidence>
<reference evidence="2" key="1">
    <citation type="journal article" date="2020" name="Fungal Divers.">
        <title>Resolving the Mortierellaceae phylogeny through synthesis of multi-gene phylogenetics and phylogenomics.</title>
        <authorList>
            <person name="Vandepol N."/>
            <person name="Liber J."/>
            <person name="Desiro A."/>
            <person name="Na H."/>
            <person name="Kennedy M."/>
            <person name="Barry K."/>
            <person name="Grigoriev I.V."/>
            <person name="Miller A.N."/>
            <person name="O'Donnell K."/>
            <person name="Stajich J.E."/>
            <person name="Bonito G."/>
        </authorList>
    </citation>
    <scope>NUCLEOTIDE SEQUENCE</scope>
    <source>
        <strain evidence="2">NRRL 2769</strain>
    </source>
</reference>
<evidence type="ECO:0000313" key="2">
    <source>
        <dbReference type="EMBL" id="KAG0007530.1"/>
    </source>
</evidence>
<proteinExistence type="predicted"/>
<gene>
    <name evidence="2" type="ORF">BGZ80_004561</name>
</gene>
<evidence type="ECO:0000256" key="1">
    <source>
        <dbReference type="SAM" id="MobiDB-lite"/>
    </source>
</evidence>
<dbReference type="Gene3D" id="3.30.559.30">
    <property type="entry name" value="Nonribosomal peptide synthetase, condensation domain"/>
    <property type="match status" value="1"/>
</dbReference>
<comment type="caution">
    <text evidence="2">The sequence shown here is derived from an EMBL/GenBank/DDBJ whole genome shotgun (WGS) entry which is preliminary data.</text>
</comment>
<dbReference type="EMBL" id="JAAAID010002311">
    <property type="protein sequence ID" value="KAG0007530.1"/>
    <property type="molecule type" value="Genomic_DNA"/>
</dbReference>
<feature type="region of interest" description="Disordered" evidence="1">
    <location>
        <begin position="39"/>
        <end position="82"/>
    </location>
</feature>